<feature type="region of interest" description="Disordered" evidence="7">
    <location>
        <begin position="1099"/>
        <end position="1409"/>
    </location>
</feature>
<dbReference type="Proteomes" id="UP001304088">
    <property type="component" value="Chromosome"/>
</dbReference>
<evidence type="ECO:0000259" key="8">
    <source>
        <dbReference type="Pfam" id="PF00728"/>
    </source>
</evidence>
<dbReference type="GO" id="GO:0005975">
    <property type="term" value="P:carbohydrate metabolic process"/>
    <property type="evidence" value="ECO:0007669"/>
    <property type="project" value="InterPro"/>
</dbReference>
<feature type="domain" description="Glycoside hydrolase family 20 catalytic" evidence="8">
    <location>
        <begin position="157"/>
        <end position="478"/>
    </location>
</feature>
<evidence type="ECO:0000259" key="10">
    <source>
        <dbReference type="Pfam" id="PF04650"/>
    </source>
</evidence>
<protein>
    <submittedName>
        <fullName evidence="11">Family 20 glycosylhydrolase</fullName>
    </submittedName>
</protein>
<evidence type="ECO:0000256" key="3">
    <source>
        <dbReference type="ARBA" id="ARBA00022525"/>
    </source>
</evidence>
<dbReference type="PANTHER" id="PTHR43678">
    <property type="entry name" value="PUTATIVE (AFU_ORTHOLOGUE AFUA_2G00640)-RELATED"/>
    <property type="match status" value="1"/>
</dbReference>
<evidence type="ECO:0000256" key="2">
    <source>
        <dbReference type="ARBA" id="ARBA00022512"/>
    </source>
</evidence>
<accession>A0AA96VFG8</accession>
<feature type="domain" description="Gram-positive cocci surface proteins LPxTG" evidence="9">
    <location>
        <begin position="1474"/>
        <end position="1513"/>
    </location>
</feature>
<dbReference type="InterPro" id="IPR052764">
    <property type="entry name" value="GH20_Enzymes"/>
</dbReference>
<reference evidence="11 12" key="1">
    <citation type="submission" date="2023-02" db="EMBL/GenBank/DDBJ databases">
        <title>Streptococcus sp. Genome Sequencing and Assembly.</title>
        <authorList>
            <person name="Shore S.M."/>
            <person name="Nicholson T.L."/>
        </authorList>
    </citation>
    <scope>NUCLEOTIDE SEQUENCE [LARGE SCALE GENOMIC DNA]</scope>
    <source>
        <strain evidence="11 12">29896</strain>
    </source>
</reference>
<dbReference type="GO" id="GO:0004563">
    <property type="term" value="F:beta-N-acetylhexosaminidase activity"/>
    <property type="evidence" value="ECO:0007669"/>
    <property type="project" value="UniProtKB-ARBA"/>
</dbReference>
<evidence type="ECO:0000256" key="7">
    <source>
        <dbReference type="SAM" id="MobiDB-lite"/>
    </source>
</evidence>
<organism evidence="11 12">
    <name type="scientific">Streptococcus suivaginalis</name>
    <dbReference type="NCBI Taxonomy" id="3028082"/>
    <lineage>
        <taxon>Bacteria</taxon>
        <taxon>Bacillati</taxon>
        <taxon>Bacillota</taxon>
        <taxon>Bacilli</taxon>
        <taxon>Lactobacillales</taxon>
        <taxon>Streptococcaceae</taxon>
        <taxon>Streptococcus</taxon>
    </lineage>
</organism>
<gene>
    <name evidence="11" type="ORF">PXH68_01015</name>
</gene>
<dbReference type="NCBIfam" id="TIGR01167">
    <property type="entry name" value="LPXTG_anchor"/>
    <property type="match status" value="1"/>
</dbReference>
<dbReference type="Pfam" id="PF04650">
    <property type="entry name" value="YSIRK_signal"/>
    <property type="match status" value="1"/>
</dbReference>
<dbReference type="KEGG" id="ssuv:PXH68_01015"/>
<keyword evidence="3" id="KW-0964">Secreted</keyword>
<evidence type="ECO:0000256" key="6">
    <source>
        <dbReference type="ARBA" id="ARBA00023088"/>
    </source>
</evidence>
<evidence type="ECO:0000256" key="4">
    <source>
        <dbReference type="ARBA" id="ARBA00022729"/>
    </source>
</evidence>
<dbReference type="Gene3D" id="3.20.20.80">
    <property type="entry name" value="Glycosidases"/>
    <property type="match status" value="2"/>
</dbReference>
<dbReference type="Pfam" id="PF01391">
    <property type="entry name" value="Collagen"/>
    <property type="match status" value="2"/>
</dbReference>
<feature type="region of interest" description="Disordered" evidence="7">
    <location>
        <begin position="570"/>
        <end position="607"/>
    </location>
</feature>
<dbReference type="Gene3D" id="1.20.1270.90">
    <property type="entry name" value="AF1782-like"/>
    <property type="match status" value="2"/>
</dbReference>
<sequence length="1516" mass="164322">MKHIKKEKFSIRKFSVGVASVLVGTAIFSGQTIHANTASEAGLTSDEPTAAIHEVAVEEPTLETAVDLREGTIEETDLVSPVSEDLAEDTAVTETVSPAPLALTNVAEVSDEGVGESREASPNPERASLKPVDLALNKQAEELTEAQEKVALKKVISIDAGRKYFSLNQLKELVDLAAANSYTDLHVLLGNDGLRFLLDDMTIQVGERRYESDDVKTAMQKGTDLYYRDPNGNHLTQSEMDQLLDYAKSKKIGIIPSINSPGHMDAILDGMVELGIQNPKFSFRFNESKRTVDLDNVEAIEFTKALIDKYAAYFAKKVDIFNIGLDEYANDITGNYGYGWNVLQYRLNKYDKFVTYANDLARIVKNHGMRPMAFNDGIYFNNNTSKGTFDTDIIVSYWTAGWNGFNVASSKFISDKGHAILNTNDAWYYVIGRDHGSKDYYNLDQGLRGVSNTPLDRVAKNDGHNIPIVGSMVAVWADIPRLTYRKELVEELVTALKNQNKAFFRADYTELDQVYAQLPEDLALYTEESRQELLSVINGIDWFASLENQDQIQQYVQALREARAKLRRLDGSADAPENPSDSASTDPDSADLPQDQAPGTTEAESPEIALTEAQQKVAKMKVISIDAGRKYFSLQQLKELVDLASEHSYTGLHVLLGNDGLRFLLDDMEIRVGDRTYSSDDVKRAMQNGTNAYYNDPNGNHLTQDEMDQLLDYAASKKIDIIPAINSPGHMDAILDGMVELGIRDPKFRFGFRQSKRTVNLENEEAVAFTKALIEKYANYFANKVAVFNIGLDEYANDVTDQYGYGWNVLQNRLNQYNKFVDYANQLAGIVKANNMRPMAFNDGIYFNNNTEGGTFDTDIIVSYWTAGWNGFNVASSKFIAEKGHEILNTNDAWYYVLGRDHGSSQYYNLDQGLNGVRTTPIDVVAKNEGQKIPSIGSMVAIWADQPRATYRKELVTELITALKNQNREHFKANYSELDQLVDSVLIRYDDFKEESKQEFERVLEGINWFHHLDEQDQVDAYLSAVRSAIDNLELKKPSGDNQGEQQPDTSNQENRPSNFIHTGSGAPASELGQDADLYIDTQTGDLYSKVNGSWTLLSNLRGPKGEPGERGEQGPAGPQGERGEQGPAGPQGERGEQGPAGPQGERGEQGPAGPQGERGEQGPAGPQGERGEQGPAGSQGERGEQGPAGPQGERGEQGPAGPQGERGEQGPAGPQGERGEQGPAGPQGERGEQGPAGPQGERGEQGPAGPQGDRGEQGPAGPQGDRGEQGPAGPQGDRGEQGPAGPQGERGEQGPAGPQGERGEQGPAGPQGERGEQGPAGPQGERGEQGPAGPQGERGEQGPAGPQGERGEQGPAGPQGERGEQGPAGPQGERGEQGPAGPVVQPLPNPVDETPLHTAKGEPAYAPELPAFEGGISLNENLTHHLPAFEGGISLNENLTHSLPSLRLSDSGQLTDKKLSSSPVPTAKPVEKVESTSKTLPATGLKDSSALALLGTLGLLSGLGMVARKRKDTSC</sequence>
<dbReference type="CDD" id="cd06564">
    <property type="entry name" value="GH20_DspB_LnbB-like"/>
    <property type="match status" value="2"/>
</dbReference>
<dbReference type="EMBL" id="CP118733">
    <property type="protein sequence ID" value="WNY47318.1"/>
    <property type="molecule type" value="Genomic_DNA"/>
</dbReference>
<feature type="region of interest" description="Disordered" evidence="7">
    <location>
        <begin position="109"/>
        <end position="129"/>
    </location>
</feature>
<evidence type="ECO:0000313" key="11">
    <source>
        <dbReference type="EMBL" id="WNY47318.1"/>
    </source>
</evidence>
<dbReference type="InterPro" id="IPR008160">
    <property type="entry name" value="Collagen"/>
</dbReference>
<feature type="compositionally biased region" description="Basic and acidic residues" evidence="7">
    <location>
        <begin position="1104"/>
        <end position="1113"/>
    </location>
</feature>
<dbReference type="NCBIfam" id="TIGR01168">
    <property type="entry name" value="YSIRK_signal"/>
    <property type="match status" value="1"/>
</dbReference>
<dbReference type="PANTHER" id="PTHR43678:SF1">
    <property type="entry name" value="BETA-N-ACETYLHEXOSAMINIDASE"/>
    <property type="match status" value="1"/>
</dbReference>
<feature type="region of interest" description="Disordered" evidence="7">
    <location>
        <begin position="1034"/>
        <end position="1072"/>
    </location>
</feature>
<feature type="domain" description="Glycoside hydrolase family 20 catalytic" evidence="8">
    <location>
        <begin position="623"/>
        <end position="947"/>
    </location>
</feature>
<feature type="compositionally biased region" description="Low complexity" evidence="7">
    <location>
        <begin position="1114"/>
        <end position="1168"/>
    </location>
</feature>
<dbReference type="InterPro" id="IPR005877">
    <property type="entry name" value="YSIRK_signal_dom"/>
</dbReference>
<proteinExistence type="inferred from homology"/>
<feature type="compositionally biased region" description="Polar residues" evidence="7">
    <location>
        <begin position="1455"/>
        <end position="1465"/>
    </location>
</feature>
<keyword evidence="2" id="KW-0134">Cell wall</keyword>
<evidence type="ECO:0000313" key="12">
    <source>
        <dbReference type="Proteomes" id="UP001304088"/>
    </source>
</evidence>
<keyword evidence="4" id="KW-0732">Signal</keyword>
<keyword evidence="5" id="KW-0378">Hydrolase</keyword>
<dbReference type="InterPro" id="IPR017853">
    <property type="entry name" value="GH"/>
</dbReference>
<dbReference type="Pfam" id="PF00728">
    <property type="entry name" value="Glyco_hydro_20"/>
    <property type="match status" value="2"/>
</dbReference>
<feature type="region of interest" description="Disordered" evidence="7">
    <location>
        <begin position="1455"/>
        <end position="1476"/>
    </location>
</feature>
<feature type="compositionally biased region" description="Polar residues" evidence="7">
    <location>
        <begin position="1040"/>
        <end position="1062"/>
    </location>
</feature>
<evidence type="ECO:0000256" key="5">
    <source>
        <dbReference type="ARBA" id="ARBA00022801"/>
    </source>
</evidence>
<dbReference type="InterPro" id="IPR015883">
    <property type="entry name" value="Glyco_hydro_20_cat"/>
</dbReference>
<feature type="domain" description="YSIRK Gram-positive signal peptide" evidence="10">
    <location>
        <begin position="5"/>
        <end position="28"/>
    </location>
</feature>
<evidence type="ECO:0000256" key="1">
    <source>
        <dbReference type="ARBA" id="ARBA00006285"/>
    </source>
</evidence>
<keyword evidence="6" id="KW-0572">Peptidoglycan-anchor</keyword>
<dbReference type="InterPro" id="IPR019931">
    <property type="entry name" value="LPXTG_anchor"/>
</dbReference>
<dbReference type="SUPFAM" id="SSF51445">
    <property type="entry name" value="(Trans)glycosidases"/>
    <property type="match status" value="2"/>
</dbReference>
<dbReference type="RefSeq" id="WP_316715725.1">
    <property type="nucleotide sequence ID" value="NZ_CP118733.1"/>
</dbReference>
<feature type="compositionally biased region" description="Low complexity" evidence="7">
    <location>
        <begin position="579"/>
        <end position="591"/>
    </location>
</feature>
<evidence type="ECO:0000259" key="9">
    <source>
        <dbReference type="Pfam" id="PF00746"/>
    </source>
</evidence>
<comment type="similarity">
    <text evidence="1">Belongs to the glycosyl hydrolase 20 family.</text>
</comment>
<name>A0AA96VFG8_9STRE</name>
<keyword evidence="12" id="KW-1185">Reference proteome</keyword>
<dbReference type="Pfam" id="PF00746">
    <property type="entry name" value="Gram_pos_anchor"/>
    <property type="match status" value="1"/>
</dbReference>